<dbReference type="OrthoDB" id="449345at2759"/>
<feature type="compositionally biased region" description="Basic and acidic residues" evidence="5">
    <location>
        <begin position="673"/>
        <end position="685"/>
    </location>
</feature>
<evidence type="ECO:0000256" key="5">
    <source>
        <dbReference type="SAM" id="MobiDB-lite"/>
    </source>
</evidence>
<evidence type="ECO:0000256" key="4">
    <source>
        <dbReference type="ARBA" id="ARBA00023049"/>
    </source>
</evidence>
<feature type="compositionally biased region" description="Basic and acidic residues" evidence="5">
    <location>
        <begin position="100"/>
        <end position="111"/>
    </location>
</feature>
<keyword evidence="3" id="KW-0378">Hydrolase</keyword>
<keyword evidence="2" id="KW-0645">Protease</keyword>
<feature type="compositionally biased region" description="Basic and acidic residues" evidence="5">
    <location>
        <begin position="829"/>
        <end position="839"/>
    </location>
</feature>
<feature type="region of interest" description="Disordered" evidence="5">
    <location>
        <begin position="90"/>
        <end position="133"/>
    </location>
</feature>
<dbReference type="InterPro" id="IPR012548">
    <property type="entry name" value="MATCAP"/>
</dbReference>
<accession>A0A0G4FMG6</accession>
<dbReference type="GO" id="GO:0006508">
    <property type="term" value="P:proteolysis"/>
    <property type="evidence" value="ECO:0007669"/>
    <property type="project" value="UniProtKB-KW"/>
</dbReference>
<gene>
    <name evidence="6" type="ORF">Vbra_9344</name>
</gene>
<feature type="compositionally biased region" description="Basic residues" evidence="5">
    <location>
        <begin position="793"/>
        <end position="808"/>
    </location>
</feature>
<protein>
    <submittedName>
        <fullName evidence="6">Uncharacterized protein</fullName>
    </submittedName>
</protein>
<dbReference type="SMART" id="SM01154">
    <property type="entry name" value="DUF1704"/>
    <property type="match status" value="1"/>
</dbReference>
<feature type="region of interest" description="Disordered" evidence="5">
    <location>
        <begin position="1"/>
        <end position="32"/>
    </location>
</feature>
<keyword evidence="7" id="KW-1185">Reference proteome</keyword>
<organism evidence="6 7">
    <name type="scientific">Vitrella brassicaformis (strain CCMP3155)</name>
    <dbReference type="NCBI Taxonomy" id="1169540"/>
    <lineage>
        <taxon>Eukaryota</taxon>
        <taxon>Sar</taxon>
        <taxon>Alveolata</taxon>
        <taxon>Colpodellida</taxon>
        <taxon>Vitrellaceae</taxon>
        <taxon>Vitrella</taxon>
    </lineage>
</organism>
<reference evidence="6 7" key="1">
    <citation type="submission" date="2014-11" db="EMBL/GenBank/DDBJ databases">
        <authorList>
            <person name="Zhu J."/>
            <person name="Qi W."/>
            <person name="Song R."/>
        </authorList>
    </citation>
    <scope>NUCLEOTIDE SEQUENCE [LARGE SCALE GENOMIC DNA]</scope>
</reference>
<feature type="compositionally biased region" description="Basic and acidic residues" evidence="5">
    <location>
        <begin position="703"/>
        <end position="726"/>
    </location>
</feature>
<evidence type="ECO:0000313" key="7">
    <source>
        <dbReference type="Proteomes" id="UP000041254"/>
    </source>
</evidence>
<feature type="compositionally biased region" description="Basic residues" evidence="5">
    <location>
        <begin position="740"/>
        <end position="750"/>
    </location>
</feature>
<dbReference type="VEuPathDB" id="CryptoDB:Vbra_9344"/>
<evidence type="ECO:0000256" key="3">
    <source>
        <dbReference type="ARBA" id="ARBA00022801"/>
    </source>
</evidence>
<evidence type="ECO:0000256" key="1">
    <source>
        <dbReference type="ARBA" id="ARBA00001947"/>
    </source>
</evidence>
<dbReference type="EMBL" id="CDMY01000464">
    <property type="protein sequence ID" value="CEM15036.1"/>
    <property type="molecule type" value="Genomic_DNA"/>
</dbReference>
<dbReference type="Proteomes" id="UP000041254">
    <property type="component" value="Unassembled WGS sequence"/>
</dbReference>
<keyword evidence="4" id="KW-0482">Metalloprotease</keyword>
<dbReference type="GO" id="GO:0008237">
    <property type="term" value="F:metallopeptidase activity"/>
    <property type="evidence" value="ECO:0007669"/>
    <property type="project" value="UniProtKB-KW"/>
</dbReference>
<dbReference type="AlphaFoldDB" id="A0A0G4FMG6"/>
<proteinExistence type="predicted"/>
<evidence type="ECO:0000256" key="2">
    <source>
        <dbReference type="ARBA" id="ARBA00022670"/>
    </source>
</evidence>
<dbReference type="Pfam" id="PF08014">
    <property type="entry name" value="MATCAP"/>
    <property type="match status" value="1"/>
</dbReference>
<evidence type="ECO:0000313" key="6">
    <source>
        <dbReference type="EMBL" id="CEM15036.1"/>
    </source>
</evidence>
<feature type="compositionally biased region" description="Acidic residues" evidence="5">
    <location>
        <begin position="840"/>
        <end position="862"/>
    </location>
</feature>
<feature type="compositionally biased region" description="Basic and acidic residues" evidence="5">
    <location>
        <begin position="591"/>
        <end position="607"/>
    </location>
</feature>
<feature type="compositionally biased region" description="Basic residues" evidence="5">
    <location>
        <begin position="818"/>
        <end position="828"/>
    </location>
</feature>
<dbReference type="PANTHER" id="PTHR31817">
    <property type="match status" value="1"/>
</dbReference>
<dbReference type="PANTHER" id="PTHR31817:SF0">
    <property type="entry name" value="CHROMOSOME UNDETERMINED SCAFFOLD_67, WHOLE GENOME SHOTGUN SEQUENCE"/>
    <property type="match status" value="1"/>
</dbReference>
<comment type="cofactor">
    <cofactor evidence="1">
        <name>Zn(2+)</name>
        <dbReference type="ChEBI" id="CHEBI:29105"/>
    </cofactor>
</comment>
<feature type="compositionally biased region" description="Low complexity" evidence="5">
    <location>
        <begin position="572"/>
        <end position="590"/>
    </location>
</feature>
<name>A0A0G4FMG6_VITBC</name>
<feature type="compositionally biased region" description="Low complexity" evidence="5">
    <location>
        <begin position="686"/>
        <end position="702"/>
    </location>
</feature>
<sequence length="894" mass="98539">MEGDFATSAASPEVATLPLAPPFDLDDTPVPLDEPIPILLIEDEQEQAEQEGAHSAKADAKTNEALARAASDALLHRPLTAAAAAHASALANVPSRKGTSHSEEQRSDRLSKISSSDSRVPSKGGQRRNRKSLILRVTPTNIAGAMSAFFDGGCVNSPTLEYARSTKAVGRDFQKHRVKSVDPFLYDIAVRILDQVKGTYGNTRAYLSALYGEEQAKPEQMREQVIQYIAALALKTRVKVVLAKSLLSVANIFKASPEDPFILYLQNAPLAKGMVLPVCDHEIGTHLLRMMNEERQCWHRNRHKYDLRNHLTTEEGLAALNSLLSLPILLLWSPALRYYATAKATELGFAELFHDLEKYLEDPQKRFRLCIRVKRGLIDTAQAGSFDLDQTYLNGAVQLLMHRHEIDFPLLYSGQLDLNDLPRAKRMARRDCLKLPSFLKSPKQVWTYRRFLDKVAEANHIPDPMAPLFRPPLFNGRDYATANGSTLFKLRKPSSTDHMAAYYQRVAPRLVASSTVSNLTDLTRIARAATSPPGAHHTYVMYRTTTPDTNATTTCSNNTGAAGVMAPLKLPKSATAAKHAAAASKPATTRPPKDAKHDKRKEVDTRIRRSNSTAAVMASPLNKSTTRRRHHDAMNQKRKEAAPEGETDNDKKEEEASAEDKAAERIVYGTAAEEPHKPDAEKPMDETPQQRQQQQQQEFTEQPTKDDSRAELAETQDRASPTDKVKSPRPPPPAAASPRHSPHLGRKKVNRGASGTHPHPHPPPRSPNQQPAKQFASRLTRRATTGSLNTKTTKVKRRKKADAPKRKRSSADNNVGVHKAKRVVRKRKGTADRRGRDGGEGEAEGEADDFVGVDEGEGEGEGESVCSAVYTGPDAASWQLPMDMPLPLAKTSAE</sequence>
<feature type="region of interest" description="Disordered" evidence="5">
    <location>
        <begin position="572"/>
        <end position="867"/>
    </location>
</feature>
<feature type="compositionally biased region" description="Basic and acidic residues" evidence="5">
    <location>
        <begin position="632"/>
        <end position="664"/>
    </location>
</feature>
<dbReference type="InParanoid" id="A0A0G4FMG6"/>